<evidence type="ECO:0000256" key="3">
    <source>
        <dbReference type="PIRSR" id="PIRSR600246-3"/>
    </source>
</evidence>
<dbReference type="Gene3D" id="3.60.20.30">
    <property type="entry name" value="(Glycosyl)asparaginase"/>
    <property type="match status" value="1"/>
</dbReference>
<evidence type="ECO:0000313" key="4">
    <source>
        <dbReference type="EMBL" id="KZV80508.1"/>
    </source>
</evidence>
<dbReference type="Proteomes" id="UP000077266">
    <property type="component" value="Unassembled WGS sequence"/>
</dbReference>
<dbReference type="PANTHER" id="PTHR10188">
    <property type="entry name" value="L-ASPARAGINASE"/>
    <property type="match status" value="1"/>
</dbReference>
<dbReference type="InterPro" id="IPR000246">
    <property type="entry name" value="Peptidase_T2"/>
</dbReference>
<dbReference type="OrthoDB" id="2262349at2759"/>
<evidence type="ECO:0000256" key="2">
    <source>
        <dbReference type="PIRSR" id="PIRSR600246-2"/>
    </source>
</evidence>
<dbReference type="SUPFAM" id="SSF56235">
    <property type="entry name" value="N-terminal nucleophile aminohydrolases (Ntn hydrolases)"/>
    <property type="match status" value="1"/>
</dbReference>
<feature type="binding site" evidence="2">
    <location>
        <begin position="275"/>
        <end position="278"/>
    </location>
    <ligand>
        <name>substrate</name>
    </ligand>
</feature>
<name>A0A165BF62_EXIGL</name>
<dbReference type="InterPro" id="IPR029055">
    <property type="entry name" value="Ntn_hydrolases_N"/>
</dbReference>
<dbReference type="GO" id="GO:0016787">
    <property type="term" value="F:hydrolase activity"/>
    <property type="evidence" value="ECO:0007669"/>
    <property type="project" value="InterPro"/>
</dbReference>
<organism evidence="4 5">
    <name type="scientific">Exidia glandulosa HHB12029</name>
    <dbReference type="NCBI Taxonomy" id="1314781"/>
    <lineage>
        <taxon>Eukaryota</taxon>
        <taxon>Fungi</taxon>
        <taxon>Dikarya</taxon>
        <taxon>Basidiomycota</taxon>
        <taxon>Agaricomycotina</taxon>
        <taxon>Agaricomycetes</taxon>
        <taxon>Auriculariales</taxon>
        <taxon>Exidiaceae</taxon>
        <taxon>Exidia</taxon>
    </lineage>
</organism>
<feature type="active site" description="Nucleophile" evidence="1">
    <location>
        <position position="206"/>
    </location>
</feature>
<protein>
    <submittedName>
        <fullName evidence="4">Asparaginase</fullName>
    </submittedName>
</protein>
<dbReference type="EMBL" id="KV426475">
    <property type="protein sequence ID" value="KZV80508.1"/>
    <property type="molecule type" value="Genomic_DNA"/>
</dbReference>
<gene>
    <name evidence="4" type="ORF">EXIGLDRAFT_732732</name>
</gene>
<feature type="site" description="Cleavage; by autolysis" evidence="3">
    <location>
        <begin position="205"/>
        <end position="206"/>
    </location>
</feature>
<dbReference type="CDD" id="cd04701">
    <property type="entry name" value="Asparaginase_2"/>
    <property type="match status" value="1"/>
</dbReference>
<feature type="binding site" evidence="2">
    <location>
        <begin position="234"/>
        <end position="237"/>
    </location>
    <ligand>
        <name>substrate</name>
    </ligand>
</feature>
<dbReference type="PANTHER" id="PTHR10188:SF43">
    <property type="entry name" value="ASPARAGINASE (EUROFUNG)"/>
    <property type="match status" value="1"/>
</dbReference>
<dbReference type="AlphaFoldDB" id="A0A165BF62"/>
<evidence type="ECO:0000313" key="5">
    <source>
        <dbReference type="Proteomes" id="UP000077266"/>
    </source>
</evidence>
<proteinExistence type="predicted"/>
<accession>A0A165BF62</accession>
<dbReference type="STRING" id="1314781.A0A165BF62"/>
<dbReference type="Pfam" id="PF01112">
    <property type="entry name" value="Asparaginase_2"/>
    <property type="match status" value="2"/>
</dbReference>
<dbReference type="GO" id="GO:0005737">
    <property type="term" value="C:cytoplasm"/>
    <property type="evidence" value="ECO:0007669"/>
    <property type="project" value="TreeGrafter"/>
</dbReference>
<evidence type="ECO:0000256" key="1">
    <source>
        <dbReference type="PIRSR" id="PIRSR600246-1"/>
    </source>
</evidence>
<reference evidence="4 5" key="1">
    <citation type="journal article" date="2016" name="Mol. Biol. Evol.">
        <title>Comparative Genomics of Early-Diverging Mushroom-Forming Fungi Provides Insights into the Origins of Lignocellulose Decay Capabilities.</title>
        <authorList>
            <person name="Nagy L.G."/>
            <person name="Riley R."/>
            <person name="Tritt A."/>
            <person name="Adam C."/>
            <person name="Daum C."/>
            <person name="Floudas D."/>
            <person name="Sun H."/>
            <person name="Yadav J.S."/>
            <person name="Pangilinan J."/>
            <person name="Larsson K.H."/>
            <person name="Matsuura K."/>
            <person name="Barry K."/>
            <person name="Labutti K."/>
            <person name="Kuo R."/>
            <person name="Ohm R.A."/>
            <person name="Bhattacharya S.S."/>
            <person name="Shirouzu T."/>
            <person name="Yoshinaga Y."/>
            <person name="Martin F.M."/>
            <person name="Grigoriev I.V."/>
            <person name="Hibbett D.S."/>
        </authorList>
    </citation>
    <scope>NUCLEOTIDE SEQUENCE [LARGE SCALE GENOMIC DNA]</scope>
    <source>
        <strain evidence="4 5">HHB12029</strain>
    </source>
</reference>
<dbReference type="InParanoid" id="A0A165BF62"/>
<sequence length="370" mass="39638">MSIYSEKSATPLRTGKAKNTKHVLVIHGGAGTFTKAGSTPEQRVEYRRALEAALKAGHAVLADGGDAMDAVVAAVSVMEDNPMFNAGKGAVFNVAGKNELETSLMLSKPPASNPSIPASRRGFALTLLTRARNPSQLVRAMYLAPEAAPHTMMSGETAENIGADLGAQLVDPSYFFTQKRWAEHRRGLGLPEEGDDEKSEYLPQGTVGAVALDVHGCIAALTSTGGKTNKLVGRVGDTPLFGSGFWAEEWETKSRLKRFWAAVTRKPRAVGVSGTGDGDYFIRLNTASTLGRRMRYLGESVRKAGHYVVEELRANAGVGGLIALDNRGNVAFPMNCTGMYRGVVRADGKTLTAIFDDDELSELYSRSKIL</sequence>
<keyword evidence="5" id="KW-1185">Reference proteome</keyword>